<dbReference type="PANTHER" id="PTHR43395">
    <property type="entry name" value="SENSOR HISTIDINE KINASE CHEA"/>
    <property type="match status" value="1"/>
</dbReference>
<dbReference type="InterPro" id="IPR011006">
    <property type="entry name" value="CheY-like_superfamily"/>
</dbReference>
<dbReference type="PRINTS" id="PR00344">
    <property type="entry name" value="BCTRLSENSOR"/>
</dbReference>
<dbReference type="SUPFAM" id="SSF55874">
    <property type="entry name" value="ATPase domain of HSP90 chaperone/DNA topoisomerase II/histidine kinase"/>
    <property type="match status" value="1"/>
</dbReference>
<feature type="compositionally biased region" description="Basic and acidic residues" evidence="8">
    <location>
        <begin position="624"/>
        <end position="638"/>
    </location>
</feature>
<dbReference type="InterPro" id="IPR001789">
    <property type="entry name" value="Sig_transdc_resp-reg_receiver"/>
</dbReference>
<evidence type="ECO:0000256" key="1">
    <source>
        <dbReference type="ARBA" id="ARBA00000085"/>
    </source>
</evidence>
<evidence type="ECO:0000256" key="5">
    <source>
        <dbReference type="ARBA" id="ARBA00022777"/>
    </source>
</evidence>
<dbReference type="PROSITE" id="PS50109">
    <property type="entry name" value="HIS_KIN"/>
    <property type="match status" value="1"/>
</dbReference>
<dbReference type="InterPro" id="IPR036061">
    <property type="entry name" value="CheW-like_dom_sf"/>
</dbReference>
<dbReference type="GO" id="GO:0005737">
    <property type="term" value="C:cytoplasm"/>
    <property type="evidence" value="ECO:0007669"/>
    <property type="project" value="InterPro"/>
</dbReference>
<comment type="catalytic activity">
    <reaction evidence="1">
        <text>ATP + protein L-histidine = ADP + protein N-phospho-L-histidine.</text>
        <dbReference type="EC" id="2.7.13.3"/>
    </reaction>
</comment>
<evidence type="ECO:0000256" key="3">
    <source>
        <dbReference type="ARBA" id="ARBA00022553"/>
    </source>
</evidence>
<dbReference type="SMART" id="SM00260">
    <property type="entry name" value="CheW"/>
    <property type="match status" value="1"/>
</dbReference>
<dbReference type="GO" id="GO:0000155">
    <property type="term" value="F:phosphorelay sensor kinase activity"/>
    <property type="evidence" value="ECO:0007669"/>
    <property type="project" value="InterPro"/>
</dbReference>
<dbReference type="SUPFAM" id="SSF47384">
    <property type="entry name" value="Homodimeric domain of signal transducing histidine kinase"/>
    <property type="match status" value="1"/>
</dbReference>
<dbReference type="SUPFAM" id="SSF50341">
    <property type="entry name" value="CheW-like"/>
    <property type="match status" value="1"/>
</dbReference>
<feature type="modified residue" description="4-aspartylphosphate" evidence="7">
    <location>
        <position position="1119"/>
    </location>
</feature>
<feature type="region of interest" description="Disordered" evidence="8">
    <location>
        <begin position="619"/>
        <end position="638"/>
    </location>
</feature>
<feature type="region of interest" description="Disordered" evidence="8">
    <location>
        <begin position="518"/>
        <end position="543"/>
    </location>
</feature>
<dbReference type="Gene3D" id="3.40.50.2300">
    <property type="match status" value="1"/>
</dbReference>
<dbReference type="InterPro" id="IPR051315">
    <property type="entry name" value="Bact_Chemotaxis_CheA"/>
</dbReference>
<dbReference type="InterPro" id="IPR005467">
    <property type="entry name" value="His_kinase_dom"/>
</dbReference>
<dbReference type="AlphaFoldDB" id="Q10ZG5"/>
<feature type="domain" description="Response regulatory" evidence="10">
    <location>
        <begin position="1069"/>
        <end position="1186"/>
    </location>
</feature>
<dbReference type="SMART" id="SM00448">
    <property type="entry name" value="REC"/>
    <property type="match status" value="1"/>
</dbReference>
<name>Q10ZG5_TRIEI</name>
<dbReference type="EC" id="2.7.13.3" evidence="2"/>
<accession>Q10ZG5</accession>
<dbReference type="InterPro" id="IPR002545">
    <property type="entry name" value="CheW-lke_dom"/>
</dbReference>
<dbReference type="Gene3D" id="3.30.565.10">
    <property type="entry name" value="Histidine kinase-like ATPase, C-terminal domain"/>
    <property type="match status" value="1"/>
</dbReference>
<dbReference type="InterPro" id="IPR004105">
    <property type="entry name" value="CheA-like_dim"/>
</dbReference>
<dbReference type="STRING" id="203124.Tery_3244"/>
<keyword evidence="3 7" id="KW-0597">Phosphoprotein</keyword>
<feature type="region of interest" description="Disordered" evidence="8">
    <location>
        <begin position="162"/>
        <end position="185"/>
    </location>
</feature>
<dbReference type="Gene3D" id="1.10.287.560">
    <property type="entry name" value="Histidine kinase CheA-like, homodimeric domain"/>
    <property type="match status" value="1"/>
</dbReference>
<keyword evidence="6" id="KW-0902">Two-component regulatory system</keyword>
<evidence type="ECO:0000256" key="4">
    <source>
        <dbReference type="ARBA" id="ARBA00022679"/>
    </source>
</evidence>
<dbReference type="KEGG" id="ter:Tery_3244"/>
<dbReference type="Pfam" id="PF02518">
    <property type="entry name" value="HATPase_c"/>
    <property type="match status" value="1"/>
</dbReference>
<dbReference type="InterPro" id="IPR004358">
    <property type="entry name" value="Sig_transdc_His_kin-like_C"/>
</dbReference>
<feature type="domain" description="Histidine kinase" evidence="9">
    <location>
        <begin position="675"/>
        <end position="891"/>
    </location>
</feature>
<dbReference type="RefSeq" id="WP_011612704.1">
    <property type="nucleotide sequence ID" value="NC_008312.1"/>
</dbReference>
<dbReference type="Gene3D" id="2.30.30.40">
    <property type="entry name" value="SH3 Domains"/>
    <property type="match status" value="1"/>
</dbReference>
<feature type="compositionally biased region" description="Basic and acidic residues" evidence="8">
    <location>
        <begin position="172"/>
        <end position="185"/>
    </location>
</feature>
<protein>
    <recommendedName>
        <fullName evidence="2">histidine kinase</fullName>
        <ecNumber evidence="2">2.7.13.3</ecNumber>
    </recommendedName>
</protein>
<dbReference type="Pfam" id="PF00072">
    <property type="entry name" value="Response_reg"/>
    <property type="match status" value="1"/>
</dbReference>
<dbReference type="InterPro" id="IPR003594">
    <property type="entry name" value="HATPase_dom"/>
</dbReference>
<dbReference type="PROSITE" id="PS50110">
    <property type="entry name" value="RESPONSE_REGULATORY"/>
    <property type="match status" value="1"/>
</dbReference>
<evidence type="ECO:0000256" key="2">
    <source>
        <dbReference type="ARBA" id="ARBA00012438"/>
    </source>
</evidence>
<dbReference type="HOGENOM" id="CLU_000650_6_2_3"/>
<dbReference type="InterPro" id="IPR036890">
    <property type="entry name" value="HATPase_C_sf"/>
</dbReference>
<evidence type="ECO:0000259" key="10">
    <source>
        <dbReference type="PROSITE" id="PS50110"/>
    </source>
</evidence>
<sequence>MLNQKNNQLDHGHIEQKIGSKSNTIMNHGESIDEWFNSLETSDVDNANYNLIGEKVRSGPQVGLSELNSLADLFEGETPELESSWEEEEILDKGQLEMDNLKISVIDIDDSGDLSDLLLDVNETKKTLENENKSELDFVNIVDDELSNLLDNTEENDLYKDSDSQIKNTNFPKEKSSNKKSRDDLSQFFDDLNNGDLVELENVNESEIEGDLEIHLQENSDQSKSELSPQNKPENFNSDEVSFSELFVIDNLEEEVENDEISKIDQLNTNIKNDLSSKAANLEALFEDLETVYGETDLEEIPVESENLTSSFVELFNQEDLDFSDSQDLINLDGLYSQDFIQDDDNDLNSLLDDNALDFYNLDSNELLENTFESNDTTQKNQQLSADLEDLLTKIKEPKDSNKANKAVDLNKLLDVKSEKTSEEIEKNQKLIANNQKKVDDEFTELEAILNGENSENYNVFLQLEQLLNCIDINSKPQVNKVVVHQTTTEEVLASIENQSQSVEDPFSDLEKLLENSDLDTSNKSSIVSTPNPLRRGKRSPEQTVKIPAKQLDNLSNLVGELVVNRNSLEQGQERMRQVLDNLLNQVLLLSDAGQRMHDLYEKTLLERAIWDSRHHNHFTNTPDRADTTDESNAGKRNFDDSLELDRVENFTPFHLLAQETIEYIVRVRESASDVEFLVDDAEQVTRQLRQITTQLQEGFTRSRMVPFSETVQLLPRAVRDISMECGKQVQLIVEGKETLIDKMIQDKLSDPMKHLMNNAITHGIETPQERLSLSKSSQGRITIRAFHQGNQTVISVADDGAGIDPEKVKHQAIKKGVITKKQAQEISELDVYELLFHPGFTTKAQADNFAGRGVGLDVVKTNLTDIRGTITIDSIIDKGTIFTIRLPLNLSISKALCCISDRSWIAFPMDGVEDMVKVSKDELTIDSQGKSCIEWRGTKLPFCHLRELLVYNRHLRRSNVYGINAEDDMTSIVVLRSAYPGVFVAVQVDQVLEQQKEIVIKQLQGPVPKPLGIAGVTILGDGKVVAIADVIELINLATGKQRRDEGKVWSPSSGYSSSFPVDHKSESTVLIVDDSITVRELLSMTFSKAGYRVEQARDGKDAWEKLRAGLPCDLVFCDIEMPRMDGFELLSRMQKDSNLQLLPVAMLTSRGAKKHMEMAFELGAKGYFHKPYVEEKLLDGAVSILEGETVGYVVNA</sequence>
<evidence type="ECO:0000313" key="11">
    <source>
        <dbReference type="EMBL" id="ABG52359.1"/>
    </source>
</evidence>
<dbReference type="PANTHER" id="PTHR43395:SF1">
    <property type="entry name" value="CHEMOTAXIS PROTEIN CHEA"/>
    <property type="match status" value="1"/>
</dbReference>
<dbReference type="CDD" id="cd16916">
    <property type="entry name" value="HATPase_CheA-like"/>
    <property type="match status" value="1"/>
</dbReference>
<evidence type="ECO:0000259" key="9">
    <source>
        <dbReference type="PROSITE" id="PS50109"/>
    </source>
</evidence>
<dbReference type="FunFam" id="3.30.565.10:FF:000016">
    <property type="entry name" value="Chemotaxis protein CheA, putative"/>
    <property type="match status" value="1"/>
</dbReference>
<dbReference type="SMART" id="SM01231">
    <property type="entry name" value="H-kinase_dim"/>
    <property type="match status" value="1"/>
</dbReference>
<dbReference type="eggNOG" id="COG0643">
    <property type="taxonomic scope" value="Bacteria"/>
</dbReference>
<dbReference type="Pfam" id="PF01584">
    <property type="entry name" value="CheW"/>
    <property type="match status" value="1"/>
</dbReference>
<dbReference type="Pfam" id="PF02895">
    <property type="entry name" value="H-kinase_dim"/>
    <property type="match status" value="1"/>
</dbReference>
<dbReference type="eggNOG" id="COG0784">
    <property type="taxonomic scope" value="Bacteria"/>
</dbReference>
<keyword evidence="5 11" id="KW-0418">Kinase</keyword>
<feature type="compositionally biased region" description="Polar residues" evidence="8">
    <location>
        <begin position="519"/>
        <end position="532"/>
    </location>
</feature>
<organism evidence="11">
    <name type="scientific">Trichodesmium erythraeum (strain IMS101)</name>
    <dbReference type="NCBI Taxonomy" id="203124"/>
    <lineage>
        <taxon>Bacteria</taxon>
        <taxon>Bacillati</taxon>
        <taxon>Cyanobacteriota</taxon>
        <taxon>Cyanophyceae</taxon>
        <taxon>Oscillatoriophycideae</taxon>
        <taxon>Oscillatoriales</taxon>
        <taxon>Microcoleaceae</taxon>
        <taxon>Trichodesmium</taxon>
    </lineage>
</organism>
<dbReference type="EMBL" id="CP000393">
    <property type="protein sequence ID" value="ABG52359.1"/>
    <property type="molecule type" value="Genomic_DNA"/>
</dbReference>
<gene>
    <name evidence="11" type="ordered locus">Tery_3244</name>
</gene>
<dbReference type="SUPFAM" id="SSF52172">
    <property type="entry name" value="CheY-like"/>
    <property type="match status" value="1"/>
</dbReference>
<proteinExistence type="predicted"/>
<keyword evidence="4" id="KW-0808">Transferase</keyword>
<dbReference type="GO" id="GO:0006935">
    <property type="term" value="P:chemotaxis"/>
    <property type="evidence" value="ECO:0007669"/>
    <property type="project" value="InterPro"/>
</dbReference>
<evidence type="ECO:0000256" key="6">
    <source>
        <dbReference type="ARBA" id="ARBA00023012"/>
    </source>
</evidence>
<dbReference type="InterPro" id="IPR036097">
    <property type="entry name" value="HisK_dim/P_sf"/>
</dbReference>
<dbReference type="InterPro" id="IPR037006">
    <property type="entry name" value="CheA-like_homodim_sf"/>
</dbReference>
<reference evidence="11" key="1">
    <citation type="submission" date="2006-06" db="EMBL/GenBank/DDBJ databases">
        <title>Complete sequence of Trichodesmium erythraeum IMS101.</title>
        <authorList>
            <consortium name="US DOE Joint Genome Institute"/>
            <person name="Copeland A."/>
            <person name="Lucas S."/>
            <person name="Lapidus A."/>
            <person name="Barry K."/>
            <person name="Detter J.C."/>
            <person name="Glavina del Rio T."/>
            <person name="Hammon N."/>
            <person name="Israni S."/>
            <person name="Dalin E."/>
            <person name="Tice H."/>
            <person name="Pitluck S."/>
            <person name="Kiss H."/>
            <person name="Munk A.C."/>
            <person name="Brettin T."/>
            <person name="Bruce D."/>
            <person name="Han C."/>
            <person name="Tapia R."/>
            <person name="Gilna P."/>
            <person name="Schmutz J."/>
            <person name="Larimer F."/>
            <person name="Land M."/>
            <person name="Hauser L."/>
            <person name="Kyrpides N."/>
            <person name="Kim E."/>
            <person name="Richardson P."/>
        </authorList>
    </citation>
    <scope>NUCLEOTIDE SEQUENCE [LARGE SCALE GENOMIC DNA]</scope>
    <source>
        <strain evidence="11">IMS101</strain>
    </source>
</reference>
<evidence type="ECO:0000256" key="8">
    <source>
        <dbReference type="SAM" id="MobiDB-lite"/>
    </source>
</evidence>
<evidence type="ECO:0000256" key="7">
    <source>
        <dbReference type="PROSITE-ProRule" id="PRU00169"/>
    </source>
</evidence>
<dbReference type="SMART" id="SM00387">
    <property type="entry name" value="HATPase_c"/>
    <property type="match status" value="1"/>
</dbReference>